<feature type="transmembrane region" description="Helical" evidence="1">
    <location>
        <begin position="118"/>
        <end position="146"/>
    </location>
</feature>
<organism evidence="2 3">
    <name type="scientific">Intestinibaculum porci</name>
    <dbReference type="NCBI Taxonomy" id="2487118"/>
    <lineage>
        <taxon>Bacteria</taxon>
        <taxon>Bacillati</taxon>
        <taxon>Bacillota</taxon>
        <taxon>Erysipelotrichia</taxon>
        <taxon>Erysipelotrichales</taxon>
        <taxon>Erysipelotrichaceae</taxon>
        <taxon>Intestinibaculum</taxon>
    </lineage>
</organism>
<feature type="transmembrane region" description="Helical" evidence="1">
    <location>
        <begin position="170"/>
        <end position="190"/>
    </location>
</feature>
<dbReference type="InParanoid" id="A0A3G9JLR9"/>
<evidence type="ECO:0000313" key="2">
    <source>
        <dbReference type="EMBL" id="BBH25953.1"/>
    </source>
</evidence>
<sequence>MFAYELYKRLHRKRNLIVLLFMLTIMLWDVYLVFKDSYINPANIYPGTPMSLVYKWTYIPPDAAFLSGLSHGHIPQTIIIWLMPIYLLLLGAGDHCAEHASHMDDMTKMRSSHKIYYAKLLAQFLYITITFIILATINYLVCLVVFRHGQYASNMYKDNLPLLLSNRKPYISYITFIILFGLLSACYATAITALSTLIPFRLIVWIVSFYFWYSQLSYLPDLYQPYTEVTFAMRLHNLVLYMIPLLIVIIISVIVNKVRR</sequence>
<keyword evidence="1" id="KW-1133">Transmembrane helix</keyword>
<feature type="transmembrane region" description="Helical" evidence="1">
    <location>
        <begin position="202"/>
        <end position="218"/>
    </location>
</feature>
<dbReference type="EMBL" id="AP019309">
    <property type="protein sequence ID" value="BBH25953.1"/>
    <property type="molecule type" value="Genomic_DNA"/>
</dbReference>
<proteinExistence type="predicted"/>
<name>A0A3G9JLR9_9FIRM</name>
<dbReference type="KEGG" id="ebm:SG0102_08870"/>
<reference evidence="2 3" key="1">
    <citation type="submission" date="2018-11" db="EMBL/GenBank/DDBJ databases">
        <title>Novel Erysipelotrichaceae bacterium isolated from small intestine of a swine.</title>
        <authorList>
            <person name="Kim J.S."/>
            <person name="Choe H."/>
            <person name="Lee Y.R."/>
            <person name="Kim K.M."/>
            <person name="Park D.S."/>
        </authorList>
    </citation>
    <scope>NUCLEOTIDE SEQUENCE [LARGE SCALE GENOMIC DNA]</scope>
    <source>
        <strain evidence="2 3">SG0102</strain>
    </source>
</reference>
<feature type="transmembrane region" description="Helical" evidence="1">
    <location>
        <begin position="16"/>
        <end position="34"/>
    </location>
</feature>
<feature type="transmembrane region" description="Helical" evidence="1">
    <location>
        <begin position="78"/>
        <end position="97"/>
    </location>
</feature>
<dbReference type="RefSeq" id="WP_125118870.1">
    <property type="nucleotide sequence ID" value="NZ_AP019309.1"/>
</dbReference>
<keyword evidence="1" id="KW-0812">Transmembrane</keyword>
<feature type="transmembrane region" description="Helical" evidence="1">
    <location>
        <begin position="238"/>
        <end position="255"/>
    </location>
</feature>
<dbReference type="AlphaFoldDB" id="A0A3G9JLR9"/>
<keyword evidence="1" id="KW-0472">Membrane</keyword>
<accession>A0A3G9JLR9</accession>
<dbReference type="OrthoDB" id="2327024at2"/>
<keyword evidence="3" id="KW-1185">Reference proteome</keyword>
<dbReference type="Proteomes" id="UP000268059">
    <property type="component" value="Chromosome"/>
</dbReference>
<evidence type="ECO:0000256" key="1">
    <source>
        <dbReference type="SAM" id="Phobius"/>
    </source>
</evidence>
<protein>
    <submittedName>
        <fullName evidence="2">Uncharacterized protein</fullName>
    </submittedName>
</protein>
<evidence type="ECO:0000313" key="3">
    <source>
        <dbReference type="Proteomes" id="UP000268059"/>
    </source>
</evidence>
<dbReference type="FunCoup" id="A0A3G9JLR9">
    <property type="interactions" value="13"/>
</dbReference>
<gene>
    <name evidence="2" type="ORF">SG0102_08870</name>
</gene>